<sequence length="74" mass="8595">MFYQTHDTMGERSSTNRKDVRQALQTNSEREEAVSRSGGTVFMVMNLLANNDRALYLLTLRALWLKEELKDDDL</sequence>
<evidence type="ECO:0000313" key="3">
    <source>
        <dbReference type="Proteomes" id="UP000600918"/>
    </source>
</evidence>
<evidence type="ECO:0000313" key="2">
    <source>
        <dbReference type="EMBL" id="KAF7413094.1"/>
    </source>
</evidence>
<comment type="caution">
    <text evidence="2">The sequence shown here is derived from an EMBL/GenBank/DDBJ whole genome shotgun (WGS) entry which is preliminary data.</text>
</comment>
<gene>
    <name evidence="2" type="ORF">H0235_012945</name>
</gene>
<dbReference type="AlphaFoldDB" id="A0A834KS73"/>
<accession>A0A834KS73</accession>
<name>A0A834KS73_VESPE</name>
<keyword evidence="3" id="KW-1185">Reference proteome</keyword>
<dbReference type="EMBL" id="JACSDY010000012">
    <property type="protein sequence ID" value="KAF7413094.1"/>
    <property type="molecule type" value="Genomic_DNA"/>
</dbReference>
<organism evidence="2 3">
    <name type="scientific">Vespula pensylvanica</name>
    <name type="common">Western yellow jacket</name>
    <name type="synonym">Wasp</name>
    <dbReference type="NCBI Taxonomy" id="30213"/>
    <lineage>
        <taxon>Eukaryota</taxon>
        <taxon>Metazoa</taxon>
        <taxon>Ecdysozoa</taxon>
        <taxon>Arthropoda</taxon>
        <taxon>Hexapoda</taxon>
        <taxon>Insecta</taxon>
        <taxon>Pterygota</taxon>
        <taxon>Neoptera</taxon>
        <taxon>Endopterygota</taxon>
        <taxon>Hymenoptera</taxon>
        <taxon>Apocrita</taxon>
        <taxon>Aculeata</taxon>
        <taxon>Vespoidea</taxon>
        <taxon>Vespidae</taxon>
        <taxon>Vespinae</taxon>
        <taxon>Vespula</taxon>
    </lineage>
</organism>
<reference evidence="2" key="1">
    <citation type="journal article" date="2020" name="G3 (Bethesda)">
        <title>High-Quality Assemblies for Three Invasive Social Wasps from the &lt;i&gt;Vespula&lt;/i&gt; Genus.</title>
        <authorList>
            <person name="Harrop T.W.R."/>
            <person name="Guhlin J."/>
            <person name="McLaughlin G.M."/>
            <person name="Permina E."/>
            <person name="Stockwell P."/>
            <person name="Gilligan J."/>
            <person name="Le Lec M.F."/>
            <person name="Gruber M.A.M."/>
            <person name="Quinn O."/>
            <person name="Lovegrove M."/>
            <person name="Duncan E.J."/>
            <person name="Remnant E.J."/>
            <person name="Van Eeckhoven J."/>
            <person name="Graham B."/>
            <person name="Knapp R.A."/>
            <person name="Langford K.W."/>
            <person name="Kronenberg Z."/>
            <person name="Press M.O."/>
            <person name="Eacker S.M."/>
            <person name="Wilson-Rankin E.E."/>
            <person name="Purcell J."/>
            <person name="Lester P.J."/>
            <person name="Dearden P.K."/>
        </authorList>
    </citation>
    <scope>NUCLEOTIDE SEQUENCE</scope>
    <source>
        <strain evidence="2">Volc-1</strain>
    </source>
</reference>
<feature type="region of interest" description="Disordered" evidence="1">
    <location>
        <begin position="1"/>
        <end position="36"/>
    </location>
</feature>
<protein>
    <submittedName>
        <fullName evidence="2">Uncharacterized protein</fullName>
    </submittedName>
</protein>
<dbReference type="Proteomes" id="UP000600918">
    <property type="component" value="Unassembled WGS sequence"/>
</dbReference>
<evidence type="ECO:0000256" key="1">
    <source>
        <dbReference type="SAM" id="MobiDB-lite"/>
    </source>
</evidence>
<proteinExistence type="predicted"/>
<feature type="compositionally biased region" description="Basic and acidic residues" evidence="1">
    <location>
        <begin position="8"/>
        <end position="21"/>
    </location>
</feature>